<dbReference type="GO" id="GO:0005737">
    <property type="term" value="C:cytoplasm"/>
    <property type="evidence" value="ECO:0007669"/>
    <property type="project" value="UniProtKB-SubCell"/>
</dbReference>
<dbReference type="Pfam" id="PF05833">
    <property type="entry name" value="NFACT_N"/>
    <property type="match status" value="2"/>
</dbReference>
<evidence type="ECO:0000259" key="7">
    <source>
        <dbReference type="PROSITE" id="PS50158"/>
    </source>
</evidence>
<dbReference type="Pfam" id="PF00098">
    <property type="entry name" value="zf-CCHC"/>
    <property type="match status" value="1"/>
</dbReference>
<dbReference type="OMA" id="MFLEFFA"/>
<dbReference type="EMBL" id="CM004389">
    <property type="protein sequence ID" value="OAY56182.1"/>
    <property type="molecule type" value="Genomic_DNA"/>
</dbReference>
<dbReference type="InterPro" id="IPR021846">
    <property type="entry name" value="NFACT-C"/>
</dbReference>
<evidence type="ECO:0000313" key="8">
    <source>
        <dbReference type="EMBL" id="OAY56182.1"/>
    </source>
</evidence>
<dbReference type="GO" id="GO:0008270">
    <property type="term" value="F:zinc ion binding"/>
    <property type="evidence" value="ECO:0007669"/>
    <property type="project" value="UniProtKB-KW"/>
</dbReference>
<keyword evidence="5" id="KW-0863">Zinc-finger</keyword>
<feature type="region of interest" description="Disordered" evidence="6">
    <location>
        <begin position="181"/>
        <end position="229"/>
    </location>
</feature>
<dbReference type="PANTHER" id="PTHR15239">
    <property type="entry name" value="NUCLEAR EXPORT MEDIATOR FACTOR NEMF"/>
    <property type="match status" value="1"/>
</dbReference>
<dbReference type="AlphaFoldDB" id="A0A2C9W9H0"/>
<dbReference type="GO" id="GO:1990116">
    <property type="term" value="P:ribosome-associated ubiquitin-dependent protein catabolic process"/>
    <property type="evidence" value="ECO:0000318"/>
    <property type="project" value="GO_Central"/>
</dbReference>
<dbReference type="PROSITE" id="PS50158">
    <property type="entry name" value="ZF_CCHC"/>
    <property type="match status" value="1"/>
</dbReference>
<dbReference type="GO" id="GO:0043023">
    <property type="term" value="F:ribosomal large subunit binding"/>
    <property type="evidence" value="ECO:0000318"/>
    <property type="project" value="GO_Central"/>
</dbReference>
<dbReference type="Pfam" id="PF11923">
    <property type="entry name" value="NFACT-C"/>
    <property type="match status" value="1"/>
</dbReference>
<feature type="region of interest" description="Disordered" evidence="6">
    <location>
        <begin position="962"/>
        <end position="982"/>
    </location>
</feature>
<protein>
    <recommendedName>
        <fullName evidence="7">CCHC-type domain-containing protein</fullName>
    </recommendedName>
</protein>
<feature type="compositionally biased region" description="Polar residues" evidence="6">
    <location>
        <begin position="864"/>
        <end position="878"/>
    </location>
</feature>
<dbReference type="GO" id="GO:0072344">
    <property type="term" value="P:rescue of stalled ribosome"/>
    <property type="evidence" value="ECO:0000318"/>
    <property type="project" value="GO_Central"/>
</dbReference>
<evidence type="ECO:0000256" key="6">
    <source>
        <dbReference type="SAM" id="MobiDB-lite"/>
    </source>
</evidence>
<dbReference type="Pfam" id="PF05670">
    <property type="entry name" value="NFACT-R_1"/>
    <property type="match status" value="1"/>
</dbReference>
<reference evidence="9" key="1">
    <citation type="journal article" date="2016" name="Nat. Biotechnol.">
        <title>Sequencing wild and cultivated cassava and related species reveals extensive interspecific hybridization and genetic diversity.</title>
        <authorList>
            <person name="Bredeson J.V."/>
            <person name="Lyons J.B."/>
            <person name="Prochnik S.E."/>
            <person name="Wu G.A."/>
            <person name="Ha C.M."/>
            <person name="Edsinger-Gonzales E."/>
            <person name="Grimwood J."/>
            <person name="Schmutz J."/>
            <person name="Rabbi I.Y."/>
            <person name="Egesi C."/>
            <person name="Nauluvula P."/>
            <person name="Lebot V."/>
            <person name="Ndunguru J."/>
            <person name="Mkamilo G."/>
            <person name="Bart R.S."/>
            <person name="Setter T.L."/>
            <person name="Gleadow R.M."/>
            <person name="Kulakow P."/>
            <person name="Ferguson M.E."/>
            <person name="Rounsley S."/>
            <person name="Rokhsar D.S."/>
        </authorList>
    </citation>
    <scope>NUCLEOTIDE SEQUENCE [LARGE SCALE GENOMIC DNA]</scope>
    <source>
        <strain evidence="9">cv. AM560-2</strain>
    </source>
</reference>
<dbReference type="PANTHER" id="PTHR15239:SF6">
    <property type="entry name" value="RIBOSOME QUALITY CONTROL COMPLEX SUBUNIT NEMF"/>
    <property type="match status" value="1"/>
</dbReference>
<dbReference type="Gene3D" id="4.10.60.10">
    <property type="entry name" value="Zinc finger, CCHC-type"/>
    <property type="match status" value="1"/>
</dbReference>
<evidence type="ECO:0000256" key="5">
    <source>
        <dbReference type="PROSITE-ProRule" id="PRU00047"/>
    </source>
</evidence>
<dbReference type="SMART" id="SM00343">
    <property type="entry name" value="ZnF_C2HC"/>
    <property type="match status" value="1"/>
</dbReference>
<dbReference type="GO" id="GO:1990112">
    <property type="term" value="C:RQC complex"/>
    <property type="evidence" value="ECO:0000318"/>
    <property type="project" value="GO_Central"/>
</dbReference>
<dbReference type="InterPro" id="IPR008532">
    <property type="entry name" value="NFACT_RNA-bd"/>
</dbReference>
<feature type="compositionally biased region" description="Low complexity" evidence="6">
    <location>
        <begin position="971"/>
        <end position="982"/>
    </location>
</feature>
<proteinExistence type="inferred from homology"/>
<feature type="region of interest" description="Disordered" evidence="6">
    <location>
        <begin position="811"/>
        <end position="878"/>
    </location>
</feature>
<keyword evidence="5" id="KW-0479">Metal-binding</keyword>
<dbReference type="SUPFAM" id="SSF57756">
    <property type="entry name" value="Retrovirus zinc finger-like domains"/>
    <property type="match status" value="1"/>
</dbReference>
<gene>
    <name evidence="8" type="ORF">MANES_03G208700v8</name>
</gene>
<comment type="caution">
    <text evidence="8">The sequence shown here is derived from an EMBL/GenBank/DDBJ whole genome shotgun (WGS) entry which is preliminary data.</text>
</comment>
<sequence length="1128" mass="126547">MVKVRMNTADVAAEVKCLRRLIGMRCSNVYDLSPKTYVFKLMNSSGVTESGESEKVLLLMESGVRLHTTAYVRDKSNTPSGFTLKLRRHIRSRRLEDVRQLGYDRIVLFQFGLGANAHYVILELYAQGNILLTDSDFTVLTLLRSHRDDDKGFAIMSRHRYPTEICRVFERTTAAKLQETLSSFKEPENTEPVSNDENNTADKAQKEKQCKRKGGKSSELSKNASDGTRAKQATLKNLLGEALGYGPALSEHMILDAGLVPNTKVSKNSRLDNDAIQVLLHAVAKFEDWLQDVISGNKVPEGYILMQIKHLGKDHAPSESRSSCQIYDEFCPMLLNQFRTREHMKFDTFDAALDEFYSKIESQRSEQQQKAKEDSAIQKLNKIRLDQENRVLTLRKEVEHCVRMAELIEYNLEDVDAAILAVRVALAKGMSWEDLTRMVKEEKKLGNPVAGLIDKLHLERNCMTLLLSNNLDEMDDDEKTLPVDKVEVDLALSAHANARRWYEQKKKQESKQEKTVTAHEKAFKAAERKTRIQLSQEKSVATISHMRKVHWFEKFNWFISSENYLVISGRDAQQNEMIVKRYMSKGDLYVHADLHGASSTVIKNHRPEQPVPPLTLNQAGCFTVCHSQAWDSKIVTSAWWVYPHQVSKTAPTGEYLTVGSFMIRGKKNFLPPHPLIMGFGLLFRLDESSLGSHLNERRVRGEEEGINDFEESGPPQEISDSESEKSVTDKELVLESKNVTVDLNAEVEDPLKFLPQDATISEINKEDTSNIVGNSYGVASVTPQLEDLIDRALGLGPAAVSQKHYGVETSQVNMSEDHGSEEWKATGRDKPHISKAERRKLKKGHKNGAGDANVELENEESKETVVSVSQPEKSVQNSKVIGGKISRGQKGKLKKMKEKYANQDEEERSIRMALLASAGNTRKKHGETQNQTVAAGKDKMPIISPENAPKVCYKCKKAGHLSRDCPEHPNDNSNNNANGALSNDTRVGFDRINLEVDKVALEEDDIHEIGEEDKGKLNDLDYLTGNPLPSDILLYAVPVCGPYSAVQSYKYRVKIVPGTAKKGKAAKTALSLFSHMQEVTSREKELMKACTDPELVAAIIGNVKITAAGLTQLKQKQKKGKKSRKEES</sequence>
<comment type="similarity">
    <text evidence="2">Belongs to the NEMF family.</text>
</comment>
<feature type="compositionally biased region" description="Polar residues" evidence="6">
    <location>
        <begin position="191"/>
        <end position="202"/>
    </location>
</feature>
<dbReference type="InterPro" id="IPR051608">
    <property type="entry name" value="RQC_Subunit_NEMF"/>
</dbReference>
<dbReference type="OrthoDB" id="207084at2759"/>
<keyword evidence="4" id="KW-0175">Coiled coil</keyword>
<comment type="subcellular location">
    <subcellularLocation>
        <location evidence="1">Cytoplasm</location>
    </subcellularLocation>
</comment>
<dbReference type="FunFam" id="2.30.310.10:FF:000002">
    <property type="entry name" value="nuclear export mediator factor Nemf"/>
    <property type="match status" value="1"/>
</dbReference>
<feature type="compositionally biased region" description="Basic residues" evidence="6">
    <location>
        <begin position="837"/>
        <end position="846"/>
    </location>
</feature>
<evidence type="ECO:0000256" key="4">
    <source>
        <dbReference type="ARBA" id="ARBA00023054"/>
    </source>
</evidence>
<accession>A0A2C9W9H0</accession>
<keyword evidence="9" id="KW-1185">Reference proteome</keyword>
<dbReference type="GO" id="GO:0000049">
    <property type="term" value="F:tRNA binding"/>
    <property type="evidence" value="ECO:0000318"/>
    <property type="project" value="GO_Central"/>
</dbReference>
<name>A0A2C9W9H0_MANES</name>
<keyword evidence="5" id="KW-0862">Zinc</keyword>
<dbReference type="STRING" id="3983.A0A2C9W9H0"/>
<feature type="region of interest" description="Disordered" evidence="6">
    <location>
        <begin position="696"/>
        <end position="729"/>
    </location>
</feature>
<evidence type="ECO:0000256" key="3">
    <source>
        <dbReference type="ARBA" id="ARBA00022490"/>
    </source>
</evidence>
<dbReference type="Gramene" id="Manes.03G208700.1.v8.1">
    <property type="protein sequence ID" value="Manes.03G208700.1.v8.1.CDS"/>
    <property type="gene ID" value="Manes.03G208700.v8.1"/>
</dbReference>
<dbReference type="InterPro" id="IPR001878">
    <property type="entry name" value="Znf_CCHC"/>
</dbReference>
<feature type="domain" description="CCHC-type" evidence="7">
    <location>
        <begin position="952"/>
        <end position="967"/>
    </location>
</feature>
<evidence type="ECO:0000313" key="9">
    <source>
        <dbReference type="Proteomes" id="UP000091857"/>
    </source>
</evidence>
<evidence type="ECO:0000256" key="1">
    <source>
        <dbReference type="ARBA" id="ARBA00004496"/>
    </source>
</evidence>
<dbReference type="Gene3D" id="2.30.310.10">
    <property type="entry name" value="ibrinogen binding protein from staphylococcus aureus domain"/>
    <property type="match status" value="1"/>
</dbReference>
<dbReference type="InterPro" id="IPR036875">
    <property type="entry name" value="Znf_CCHC_sf"/>
</dbReference>
<dbReference type="Proteomes" id="UP000091857">
    <property type="component" value="Chromosome 3"/>
</dbReference>
<evidence type="ECO:0000256" key="2">
    <source>
        <dbReference type="ARBA" id="ARBA00008318"/>
    </source>
</evidence>
<feature type="compositionally biased region" description="Basic and acidic residues" evidence="6">
    <location>
        <begin position="815"/>
        <end position="836"/>
    </location>
</feature>
<organism evidence="8 9">
    <name type="scientific">Manihot esculenta</name>
    <name type="common">Cassava</name>
    <name type="synonym">Jatropha manihot</name>
    <dbReference type="NCBI Taxonomy" id="3983"/>
    <lineage>
        <taxon>Eukaryota</taxon>
        <taxon>Viridiplantae</taxon>
        <taxon>Streptophyta</taxon>
        <taxon>Embryophyta</taxon>
        <taxon>Tracheophyta</taxon>
        <taxon>Spermatophyta</taxon>
        <taxon>Magnoliopsida</taxon>
        <taxon>eudicotyledons</taxon>
        <taxon>Gunneridae</taxon>
        <taxon>Pentapetalae</taxon>
        <taxon>rosids</taxon>
        <taxon>fabids</taxon>
        <taxon>Malpighiales</taxon>
        <taxon>Euphorbiaceae</taxon>
        <taxon>Crotonoideae</taxon>
        <taxon>Manihoteae</taxon>
        <taxon>Manihot</taxon>
    </lineage>
</organism>
<keyword evidence="3" id="KW-0963">Cytoplasm</keyword>